<dbReference type="AlphaFoldDB" id="G4Q2Q6"/>
<gene>
    <name evidence="1" type="ordered locus">Acin_1493</name>
</gene>
<dbReference type="HOGENOM" id="CLU_3245830_0_0_9"/>
<proteinExistence type="predicted"/>
<reference evidence="1 2" key="1">
    <citation type="journal article" date="2011" name="J. Bacteriol.">
        <title>Complete genome sequence of Acidaminococcus intestini RYC-MR95, a Gram-negative bacterium from the phylum Firmicutes.</title>
        <authorList>
            <person name="D'Auria G."/>
            <person name="Galan J.C."/>
            <person name="Rodriguez-Alcayna M."/>
            <person name="Moya A."/>
            <person name="Baquero F."/>
            <person name="Latorre A."/>
        </authorList>
    </citation>
    <scope>NUCLEOTIDE SEQUENCE [LARGE SCALE GENOMIC DNA]</scope>
    <source>
        <strain evidence="1 2">RyC-MR95</strain>
    </source>
</reference>
<evidence type="ECO:0000313" key="1">
    <source>
        <dbReference type="EMBL" id="AEQ22712.1"/>
    </source>
</evidence>
<dbReference type="Proteomes" id="UP000007093">
    <property type="component" value="Chromosome"/>
</dbReference>
<dbReference type="InParanoid" id="G4Q2Q6"/>
<evidence type="ECO:0000313" key="2">
    <source>
        <dbReference type="Proteomes" id="UP000007093"/>
    </source>
</evidence>
<dbReference type="EMBL" id="CP003058">
    <property type="protein sequence ID" value="AEQ22712.1"/>
    <property type="molecule type" value="Genomic_DNA"/>
</dbReference>
<dbReference type="KEGG" id="ain:Acin_1493"/>
<keyword evidence="2" id="KW-1185">Reference proteome</keyword>
<protein>
    <submittedName>
        <fullName evidence="1">Uncharacterized protein</fullName>
    </submittedName>
</protein>
<organism evidence="1 2">
    <name type="scientific">Acidaminococcus intestini (strain RyC-MR95)</name>
    <dbReference type="NCBI Taxonomy" id="568816"/>
    <lineage>
        <taxon>Bacteria</taxon>
        <taxon>Bacillati</taxon>
        <taxon>Bacillota</taxon>
        <taxon>Negativicutes</taxon>
        <taxon>Acidaminococcales</taxon>
        <taxon>Acidaminococcaceae</taxon>
        <taxon>Acidaminococcus</taxon>
    </lineage>
</organism>
<sequence>MFYCSSVFTYCIDSVSLAPKFAISVGKFHISKLLENQQKTKR</sequence>
<accession>G4Q2Q6</accession>
<name>G4Q2Q6_ACIIR</name>